<keyword evidence="2" id="KW-0472">Membrane</keyword>
<dbReference type="AlphaFoldDB" id="A0A6H5I8D4"/>
<keyword evidence="2" id="KW-1133">Transmembrane helix</keyword>
<protein>
    <submittedName>
        <fullName evidence="3">Uncharacterized protein</fullName>
    </submittedName>
</protein>
<evidence type="ECO:0000313" key="4">
    <source>
        <dbReference type="Proteomes" id="UP000479190"/>
    </source>
</evidence>
<feature type="transmembrane region" description="Helical" evidence="2">
    <location>
        <begin position="395"/>
        <end position="417"/>
    </location>
</feature>
<evidence type="ECO:0000256" key="2">
    <source>
        <dbReference type="SAM" id="Phobius"/>
    </source>
</evidence>
<dbReference type="Pfam" id="PF01770">
    <property type="entry name" value="Folate_carrier"/>
    <property type="match status" value="1"/>
</dbReference>
<dbReference type="OrthoDB" id="18814at2759"/>
<dbReference type="GO" id="GO:0005886">
    <property type="term" value="C:plasma membrane"/>
    <property type="evidence" value="ECO:0007669"/>
    <property type="project" value="TreeGrafter"/>
</dbReference>
<dbReference type="PANTHER" id="PTHR10686">
    <property type="entry name" value="FOLATE TRANSPORTER"/>
    <property type="match status" value="1"/>
</dbReference>
<keyword evidence="2" id="KW-0812">Transmembrane</keyword>
<reference evidence="3 4" key="1">
    <citation type="submission" date="2020-02" db="EMBL/GenBank/DDBJ databases">
        <authorList>
            <person name="Ferguson B K."/>
        </authorList>
    </citation>
    <scope>NUCLEOTIDE SEQUENCE [LARGE SCALE GENOMIC DNA]</scope>
</reference>
<dbReference type="EMBL" id="CADCXV010000738">
    <property type="protein sequence ID" value="CAB0034223.1"/>
    <property type="molecule type" value="Genomic_DNA"/>
</dbReference>
<dbReference type="PANTHER" id="PTHR10686:SF18">
    <property type="entry name" value="IP11787P-RELATED"/>
    <property type="match status" value="1"/>
</dbReference>
<gene>
    <name evidence="3" type="ORF">TBRA_LOCUS6121</name>
</gene>
<feature type="transmembrane region" description="Helical" evidence="2">
    <location>
        <begin position="437"/>
        <end position="457"/>
    </location>
</feature>
<comment type="similarity">
    <text evidence="1">Belongs to the reduced folate carrier (RFC) transporter (TC 2.A.48) family.</text>
</comment>
<accession>A0A6H5I8D4</accession>
<dbReference type="InterPro" id="IPR002666">
    <property type="entry name" value="Folate_carrier"/>
</dbReference>
<dbReference type="GO" id="GO:0090482">
    <property type="term" value="F:vitamin transmembrane transporter activity"/>
    <property type="evidence" value="ECO:0007669"/>
    <property type="project" value="InterPro"/>
</dbReference>
<organism evidence="3 4">
    <name type="scientific">Trichogramma brassicae</name>
    <dbReference type="NCBI Taxonomy" id="86971"/>
    <lineage>
        <taxon>Eukaryota</taxon>
        <taxon>Metazoa</taxon>
        <taxon>Ecdysozoa</taxon>
        <taxon>Arthropoda</taxon>
        <taxon>Hexapoda</taxon>
        <taxon>Insecta</taxon>
        <taxon>Pterygota</taxon>
        <taxon>Neoptera</taxon>
        <taxon>Endopterygota</taxon>
        <taxon>Hymenoptera</taxon>
        <taxon>Apocrita</taxon>
        <taxon>Proctotrupomorpha</taxon>
        <taxon>Chalcidoidea</taxon>
        <taxon>Trichogrammatidae</taxon>
        <taxon>Trichogramma</taxon>
    </lineage>
</organism>
<evidence type="ECO:0000313" key="3">
    <source>
        <dbReference type="EMBL" id="CAB0034223.1"/>
    </source>
</evidence>
<evidence type="ECO:0000256" key="1">
    <source>
        <dbReference type="ARBA" id="ARBA00005773"/>
    </source>
</evidence>
<dbReference type="Proteomes" id="UP000479190">
    <property type="component" value="Unassembled WGS sequence"/>
</dbReference>
<proteinExistence type="inferred from homology"/>
<name>A0A6H5I8D4_9HYME</name>
<keyword evidence="4" id="KW-1185">Reference proteome</keyword>
<sequence length="476" mass="53685">MICCGDRSSPSSDSTCAICCEPSAAENSLLRRSVVYVAIDTPFTPLRCATEYRRSKRSPRRGLGEQGRRHECQYNRFRAGLEGPAAAAECGVRVALVGGQKIGPTAAQLQARDLHERIRAGSHAPAARRIFERSSLSATRRFAAAAAQSHRCSRSNFFFIKMQCKPHISSYEYHSLPISPRVRASRTHCQSTLRRLALVARDVKFTLLIFENMAHCARFPIIRFHAVLPRAIRSSLVAAPELEIDKEENAKLGVYWLTKASEQGNLEATEMLRNCLATRREQSLNEKKFTVALSSVHIFVTYYSYFIVMIVRASLVVREPATVTSANRGWKLLYAQKLSRSCGERGKPRANYLRVFCSFCEKFVQTYASTRISTFSTSSQAPAFEVAKHLSEDSYGLIFGTNTFFALLLQSILTLIVVEKKGLALDIKSQYLVYGGYYIVLGIVFMIMNFFTIRYYCKKEKPMKIWVKSMESIVEP</sequence>
<feature type="transmembrane region" description="Helical" evidence="2">
    <location>
        <begin position="289"/>
        <end position="311"/>
    </location>
</feature>